<sequence>MGTGDSAAHTYLYRKVVIDKEIVSRFAWSQGLLELEAFYKEAQTTPTPVHATYLVSGVVSPTPAAVSNDSPGLEDTSPQASTSQVRAQDLDPALLATTSELVRQKDNDSPGPEYAKAIGMILNPHWTTAAMAPPPPTKTPVAPPTAPLKSESSKDPKSSDGPSGVPKVAEKLKAGTLDWGKAKVKGAEASSSKLSRATSDSKLAENGASNSKRGIKREVPESDTEEDLKSDKPATRVDPRSKSSTTTKSNPLPRSASTTSTKTLLHPVQISKRSVSPAPSVRVKRRILLSDDEEEDDEVVQSSKPAKRAKPAIESNPTKKLGTKALIDDLSEEDAEVDTKPLKTVHRTSGKRSRDILDSDAEDENEGVSPEEPLSDTSEDAPEHVPLSKNEARRKLKDPRVKAAPKVKEEVLGVDAAVKREKDAAKKALKKEVKKGKLKTRTYTNARGMLVTEDYFSPDAASDVDGDKPTDPSTKEDAAEPKKESSKPKPKPRPRTSTKAKEDVPSKAPDENDAAAPETRTKKLAGEESSALTSTRVASDHKNDKVDTTASTKKVAATSSDKDKVAGSKTSKTTKNSKGDAPAAPATATGKKLAASSSEKGKPAASSTTKATKAKTAGQQTLAGFFKQ</sequence>
<reference evidence="2" key="1">
    <citation type="journal article" date="2020" name="Nat. Commun.">
        <title>Large-scale genome sequencing of mycorrhizal fungi provides insights into the early evolution of symbiotic traits.</title>
        <authorList>
            <person name="Miyauchi S."/>
            <person name="Kiss E."/>
            <person name="Kuo A."/>
            <person name="Drula E."/>
            <person name="Kohler A."/>
            <person name="Sanchez-Garcia M."/>
            <person name="Morin E."/>
            <person name="Andreopoulos B."/>
            <person name="Barry K.W."/>
            <person name="Bonito G."/>
            <person name="Buee M."/>
            <person name="Carver A."/>
            <person name="Chen C."/>
            <person name="Cichocki N."/>
            <person name="Clum A."/>
            <person name="Culley D."/>
            <person name="Crous P.W."/>
            <person name="Fauchery L."/>
            <person name="Girlanda M."/>
            <person name="Hayes R.D."/>
            <person name="Keri Z."/>
            <person name="LaButti K."/>
            <person name="Lipzen A."/>
            <person name="Lombard V."/>
            <person name="Magnuson J."/>
            <person name="Maillard F."/>
            <person name="Murat C."/>
            <person name="Nolan M."/>
            <person name="Ohm R.A."/>
            <person name="Pangilinan J."/>
            <person name="Pereira M.F."/>
            <person name="Perotto S."/>
            <person name="Peter M."/>
            <person name="Pfister S."/>
            <person name="Riley R."/>
            <person name="Sitrit Y."/>
            <person name="Stielow J.B."/>
            <person name="Szollosi G."/>
            <person name="Zifcakova L."/>
            <person name="Stursova M."/>
            <person name="Spatafora J.W."/>
            <person name="Tedersoo L."/>
            <person name="Vaario L.M."/>
            <person name="Yamada A."/>
            <person name="Yan M."/>
            <person name="Wang P."/>
            <person name="Xu J."/>
            <person name="Bruns T."/>
            <person name="Baldrian P."/>
            <person name="Vilgalys R."/>
            <person name="Dunand C."/>
            <person name="Henrissat B."/>
            <person name="Grigoriev I.V."/>
            <person name="Hibbett D."/>
            <person name="Nagy L.G."/>
            <person name="Martin F.M."/>
        </authorList>
    </citation>
    <scope>NUCLEOTIDE SEQUENCE</scope>
    <source>
        <strain evidence="2">UP504</strain>
    </source>
</reference>
<feature type="compositionally biased region" description="Basic and acidic residues" evidence="1">
    <location>
        <begin position="390"/>
        <end position="426"/>
    </location>
</feature>
<evidence type="ECO:0008006" key="4">
    <source>
        <dbReference type="Google" id="ProtNLM"/>
    </source>
</evidence>
<feature type="region of interest" description="Disordered" evidence="1">
    <location>
        <begin position="127"/>
        <end position="628"/>
    </location>
</feature>
<feature type="region of interest" description="Disordered" evidence="1">
    <location>
        <begin position="65"/>
        <end position="86"/>
    </location>
</feature>
<evidence type="ECO:0000313" key="3">
    <source>
        <dbReference type="Proteomes" id="UP000886523"/>
    </source>
</evidence>
<feature type="compositionally biased region" description="Low complexity" evidence="1">
    <location>
        <begin position="603"/>
        <end position="621"/>
    </location>
</feature>
<dbReference type="Proteomes" id="UP000886523">
    <property type="component" value="Unassembled WGS sequence"/>
</dbReference>
<feature type="compositionally biased region" description="Basic and acidic residues" evidence="1">
    <location>
        <begin position="227"/>
        <end position="241"/>
    </location>
</feature>
<evidence type="ECO:0000313" key="2">
    <source>
        <dbReference type="EMBL" id="KAF9509635.1"/>
    </source>
</evidence>
<gene>
    <name evidence="2" type="ORF">BS47DRAFT_1348914</name>
</gene>
<feature type="compositionally biased region" description="Basic and acidic residues" evidence="1">
    <location>
        <begin position="499"/>
        <end position="510"/>
    </location>
</feature>
<evidence type="ECO:0000256" key="1">
    <source>
        <dbReference type="SAM" id="MobiDB-lite"/>
    </source>
</evidence>
<feature type="compositionally biased region" description="Basic and acidic residues" evidence="1">
    <location>
        <begin position="465"/>
        <end position="487"/>
    </location>
</feature>
<feature type="compositionally biased region" description="Polar residues" evidence="1">
    <location>
        <begin position="189"/>
        <end position="212"/>
    </location>
</feature>
<feature type="compositionally biased region" description="Pro residues" evidence="1">
    <location>
        <begin position="132"/>
        <end position="146"/>
    </location>
</feature>
<feature type="compositionally biased region" description="Basic residues" evidence="1">
    <location>
        <begin position="488"/>
        <end position="498"/>
    </location>
</feature>
<feature type="compositionally biased region" description="Low complexity" evidence="1">
    <location>
        <begin position="568"/>
        <end position="595"/>
    </location>
</feature>
<organism evidence="2 3">
    <name type="scientific">Hydnum rufescens UP504</name>
    <dbReference type="NCBI Taxonomy" id="1448309"/>
    <lineage>
        <taxon>Eukaryota</taxon>
        <taxon>Fungi</taxon>
        <taxon>Dikarya</taxon>
        <taxon>Basidiomycota</taxon>
        <taxon>Agaricomycotina</taxon>
        <taxon>Agaricomycetes</taxon>
        <taxon>Cantharellales</taxon>
        <taxon>Hydnaceae</taxon>
        <taxon>Hydnum</taxon>
    </lineage>
</organism>
<feature type="compositionally biased region" description="Polar residues" evidence="1">
    <location>
        <begin position="242"/>
        <end position="263"/>
    </location>
</feature>
<dbReference type="AlphaFoldDB" id="A0A9P6DTH7"/>
<name>A0A9P6DTH7_9AGAM</name>
<feature type="compositionally biased region" description="Acidic residues" evidence="1">
    <location>
        <begin position="290"/>
        <end position="299"/>
    </location>
</feature>
<feature type="compositionally biased region" description="Low complexity" evidence="1">
    <location>
        <begin position="548"/>
        <end position="559"/>
    </location>
</feature>
<comment type="caution">
    <text evidence="2">The sequence shown here is derived from an EMBL/GenBank/DDBJ whole genome shotgun (WGS) entry which is preliminary data.</text>
</comment>
<feature type="compositionally biased region" description="Basic and acidic residues" evidence="1">
    <location>
        <begin position="538"/>
        <end position="547"/>
    </location>
</feature>
<dbReference type="EMBL" id="MU129031">
    <property type="protein sequence ID" value="KAF9509635.1"/>
    <property type="molecule type" value="Genomic_DNA"/>
</dbReference>
<proteinExistence type="predicted"/>
<protein>
    <recommendedName>
        <fullName evidence="4">DNA polymerase delta subunit 3</fullName>
    </recommendedName>
</protein>
<keyword evidence="3" id="KW-1185">Reference proteome</keyword>
<dbReference type="OrthoDB" id="514823at2759"/>
<feature type="compositionally biased region" description="Basic residues" evidence="1">
    <location>
        <begin position="427"/>
        <end position="440"/>
    </location>
</feature>
<accession>A0A9P6DTH7</accession>